<dbReference type="InterPro" id="IPR022025">
    <property type="entry name" value="Amidoligase_2"/>
</dbReference>
<comment type="caution">
    <text evidence="1">The sequence shown here is derived from an EMBL/GenBank/DDBJ whole genome shotgun (WGS) entry which is preliminary data.</text>
</comment>
<organism evidence="1 2">
    <name type="scientific">Kineobactrum sediminis</name>
    <dbReference type="NCBI Taxonomy" id="1905677"/>
    <lineage>
        <taxon>Bacteria</taxon>
        <taxon>Pseudomonadati</taxon>
        <taxon>Pseudomonadota</taxon>
        <taxon>Gammaproteobacteria</taxon>
        <taxon>Cellvibrionales</taxon>
        <taxon>Halieaceae</taxon>
        <taxon>Kineobactrum</taxon>
    </lineage>
</organism>
<dbReference type="EMBL" id="PKLZ01000016">
    <property type="protein sequence ID" value="PLW81177.1"/>
    <property type="molecule type" value="Genomic_DNA"/>
</dbReference>
<dbReference type="Pfam" id="PF12224">
    <property type="entry name" value="Amidoligase_2"/>
    <property type="match status" value="1"/>
</dbReference>
<name>A0A2N5XYF8_9GAMM</name>
<sequence>MTNQKPLLKDPPWLHNESGETRHIGIEIEMTGLTLEEITELVAREQNGTITSKGRYERQITDQQDADWLVELDFHLLKEMGRKQRPSGELGSELGDSAEEALAWVAESLVPFELVSPPLPLARLPEVEVLIQRLHEAGAKGSSDSLVNAFGMQLNPEIPDARPETLTSFIKAFLCLYDWLHERAQIDFSRQVTSYINPYPAKYVKKVTAKNYWPNLAELIDDYLEDNPTRNRALDCLPLFLHLDKSRVRNVTDDPLIKPRPTFHYRLPSSEIQNPVWGLHNAWNDWLEVEYLAADNDRLQKCCEAYSRYLHNPLKRLTGNWVKEVEAQWLNH</sequence>
<evidence type="ECO:0000313" key="2">
    <source>
        <dbReference type="Proteomes" id="UP000234845"/>
    </source>
</evidence>
<reference evidence="2" key="1">
    <citation type="submission" date="2017-11" db="EMBL/GenBank/DDBJ databases">
        <title>The draft genome sequence of Chromatocurvus sp. F02.</title>
        <authorList>
            <person name="Du Z.-J."/>
            <person name="Chang Y.-Q."/>
        </authorList>
    </citation>
    <scope>NUCLEOTIDE SEQUENCE [LARGE SCALE GENOMIC DNA]</scope>
    <source>
        <strain evidence="2">F02</strain>
    </source>
</reference>
<accession>A0A2N5XYF8</accession>
<keyword evidence="2" id="KW-1185">Reference proteome</keyword>
<evidence type="ECO:0000313" key="1">
    <source>
        <dbReference type="EMBL" id="PLW81177.1"/>
    </source>
</evidence>
<dbReference type="RefSeq" id="WP_101522768.1">
    <property type="nucleotide sequence ID" value="NZ_PKLZ01000016.1"/>
</dbReference>
<gene>
    <name evidence="1" type="ORF">CWI75_17240</name>
</gene>
<proteinExistence type="predicted"/>
<dbReference type="OrthoDB" id="5597599at2"/>
<protein>
    <submittedName>
        <fullName evidence="1">Alpha-L-fucosidase</fullName>
    </submittedName>
</protein>
<dbReference type="AlphaFoldDB" id="A0A2N5XYF8"/>
<dbReference type="Proteomes" id="UP000234845">
    <property type="component" value="Unassembled WGS sequence"/>
</dbReference>